<proteinExistence type="predicted"/>
<dbReference type="PANTHER" id="PTHR30462">
    <property type="entry name" value="INTERMEMBRANE TRANSPORT PROTEIN PQIB-RELATED"/>
    <property type="match status" value="1"/>
</dbReference>
<keyword evidence="9" id="KW-1185">Reference proteome</keyword>
<evidence type="ECO:0000256" key="4">
    <source>
        <dbReference type="ARBA" id="ARBA00022692"/>
    </source>
</evidence>
<dbReference type="PANTHER" id="PTHR30462:SF3">
    <property type="entry name" value="INTERMEMBRANE TRANSPORT PROTEIN PQIA"/>
    <property type="match status" value="1"/>
</dbReference>
<comment type="subcellular location">
    <subcellularLocation>
        <location evidence="1">Cell inner membrane</location>
    </subcellularLocation>
</comment>
<dbReference type="RefSeq" id="WP_201091813.1">
    <property type="nucleotide sequence ID" value="NZ_CP067393.1"/>
</dbReference>
<evidence type="ECO:0000256" key="3">
    <source>
        <dbReference type="ARBA" id="ARBA00022519"/>
    </source>
</evidence>
<keyword evidence="3" id="KW-0997">Cell inner membrane</keyword>
<dbReference type="AlphaFoldDB" id="A0A974NEK3"/>
<feature type="transmembrane region" description="Helical" evidence="7">
    <location>
        <begin position="173"/>
        <end position="192"/>
    </location>
</feature>
<evidence type="ECO:0000256" key="7">
    <source>
        <dbReference type="SAM" id="Phobius"/>
    </source>
</evidence>
<dbReference type="Pfam" id="PF04403">
    <property type="entry name" value="PqiA"/>
    <property type="match status" value="1"/>
</dbReference>
<feature type="transmembrane region" description="Helical" evidence="7">
    <location>
        <begin position="49"/>
        <end position="74"/>
    </location>
</feature>
<keyword evidence="6 7" id="KW-0472">Membrane</keyword>
<dbReference type="GO" id="GO:0005886">
    <property type="term" value="C:plasma membrane"/>
    <property type="evidence" value="ECO:0007669"/>
    <property type="project" value="UniProtKB-SubCell"/>
</dbReference>
<keyword evidence="2" id="KW-1003">Cell membrane</keyword>
<name>A0A974NEK3_9GAMM</name>
<keyword evidence="4 7" id="KW-0812">Transmembrane</keyword>
<dbReference type="InterPro" id="IPR051800">
    <property type="entry name" value="PqiA-PqiB_transport"/>
</dbReference>
<evidence type="ECO:0000256" key="6">
    <source>
        <dbReference type="ARBA" id="ARBA00023136"/>
    </source>
</evidence>
<dbReference type="KEGG" id="eaz:JHT90_13250"/>
<feature type="transmembrane region" description="Helical" evidence="7">
    <location>
        <begin position="143"/>
        <end position="161"/>
    </location>
</feature>
<gene>
    <name evidence="8" type="ORF">JHT90_13250</name>
</gene>
<evidence type="ECO:0000256" key="1">
    <source>
        <dbReference type="ARBA" id="ARBA00004533"/>
    </source>
</evidence>
<feature type="transmembrane region" description="Helical" evidence="7">
    <location>
        <begin position="94"/>
        <end position="122"/>
    </location>
</feature>
<dbReference type="EMBL" id="CP067393">
    <property type="protein sequence ID" value="QQP85331.1"/>
    <property type="molecule type" value="Genomic_DNA"/>
</dbReference>
<accession>A0A974NEK3</accession>
<evidence type="ECO:0000256" key="2">
    <source>
        <dbReference type="ARBA" id="ARBA00022475"/>
    </source>
</evidence>
<reference evidence="8 9" key="1">
    <citation type="submission" date="2021-01" db="EMBL/GenBank/DDBJ databases">
        <title>Entomomonas sp. F2A isolated from a house cricket (Acheta domesticus).</title>
        <authorList>
            <person name="Spergser J."/>
            <person name="Busse H.-J."/>
        </authorList>
    </citation>
    <scope>NUCLEOTIDE SEQUENCE [LARGE SCALE GENOMIC DNA]</scope>
    <source>
        <strain evidence="8 9">F2A</strain>
    </source>
</reference>
<dbReference type="InterPro" id="IPR007498">
    <property type="entry name" value="PqiA-like"/>
</dbReference>
<protein>
    <submittedName>
        <fullName evidence="8">Paraquat-inducible protein A</fullName>
    </submittedName>
</protein>
<sequence>MIATRAIDKGIITCHSCHYLASIDDLNTPCGRCGSTLHIRRPQSIMRTWLLLITATILYIPANLLPIMTVNYLGMTTPSTIMEGVLTFIHMGDWFVGGVVFTASILVPSMKLLGLAVLLIYVQRGRHLPPKVCTIMFRFIEWIGRWSMLDIFVIAIMVALVNFGNLSTITADWGALAFGSVVIITMLAAISFDPRLIWDHVEKIENNEKPLNE</sequence>
<evidence type="ECO:0000256" key="5">
    <source>
        <dbReference type="ARBA" id="ARBA00022989"/>
    </source>
</evidence>
<evidence type="ECO:0000313" key="9">
    <source>
        <dbReference type="Proteomes" id="UP000595278"/>
    </source>
</evidence>
<organism evidence="8 9">
    <name type="scientific">Entomomonas asaccharolytica</name>
    <dbReference type="NCBI Taxonomy" id="2785331"/>
    <lineage>
        <taxon>Bacteria</taxon>
        <taxon>Pseudomonadati</taxon>
        <taxon>Pseudomonadota</taxon>
        <taxon>Gammaproteobacteria</taxon>
        <taxon>Pseudomonadales</taxon>
        <taxon>Pseudomonadaceae</taxon>
        <taxon>Entomomonas</taxon>
    </lineage>
</organism>
<dbReference type="Proteomes" id="UP000595278">
    <property type="component" value="Chromosome"/>
</dbReference>
<evidence type="ECO:0000313" key="8">
    <source>
        <dbReference type="EMBL" id="QQP85331.1"/>
    </source>
</evidence>
<keyword evidence="5 7" id="KW-1133">Transmembrane helix</keyword>